<protein>
    <recommendedName>
        <fullName evidence="9">ArnT-like N-terminal domain-containing protein</fullName>
    </recommendedName>
</protein>
<keyword evidence="11" id="KW-1185">Reference proteome</keyword>
<keyword evidence="6 8" id="KW-1133">Transmembrane helix</keyword>
<feature type="transmembrane region" description="Helical" evidence="8">
    <location>
        <begin position="352"/>
        <end position="371"/>
    </location>
</feature>
<dbReference type="InterPro" id="IPR003342">
    <property type="entry name" value="ArnT-like_N"/>
</dbReference>
<feature type="transmembrane region" description="Helical" evidence="8">
    <location>
        <begin position="168"/>
        <end position="186"/>
    </location>
</feature>
<accession>A0A2W2BG41</accession>
<dbReference type="EMBL" id="QKTW01000018">
    <property type="protein sequence ID" value="PZF72456.1"/>
    <property type="molecule type" value="Genomic_DNA"/>
</dbReference>
<keyword evidence="2" id="KW-1003">Cell membrane</keyword>
<comment type="caution">
    <text evidence="10">The sequence shown here is derived from an EMBL/GenBank/DDBJ whole genome shotgun (WGS) entry which is preliminary data.</text>
</comment>
<dbReference type="RefSeq" id="WP_110999551.1">
    <property type="nucleotide sequence ID" value="NZ_QKTW01000018.1"/>
</dbReference>
<dbReference type="PANTHER" id="PTHR33908">
    <property type="entry name" value="MANNOSYLTRANSFERASE YKCB-RELATED"/>
    <property type="match status" value="1"/>
</dbReference>
<reference evidence="10 11" key="1">
    <citation type="submission" date="2018-06" db="EMBL/GenBank/DDBJ databases">
        <title>Mucibacter soli gen. nov., sp. nov., a new member of the family Chitinophagaceae producing mucin.</title>
        <authorList>
            <person name="Kim M.-K."/>
            <person name="Park S."/>
            <person name="Kim T.-S."/>
            <person name="Joung Y."/>
            <person name="Han J.-H."/>
            <person name="Kim S.B."/>
        </authorList>
    </citation>
    <scope>NUCLEOTIDE SEQUENCE [LARGE SCALE GENOMIC DNA]</scope>
    <source>
        <strain evidence="10 11">R1-15</strain>
    </source>
</reference>
<evidence type="ECO:0000256" key="6">
    <source>
        <dbReference type="ARBA" id="ARBA00022989"/>
    </source>
</evidence>
<evidence type="ECO:0000256" key="5">
    <source>
        <dbReference type="ARBA" id="ARBA00022692"/>
    </source>
</evidence>
<dbReference type="InterPro" id="IPR050297">
    <property type="entry name" value="LipidA_mod_glycosyltrf_83"/>
</dbReference>
<evidence type="ECO:0000256" key="4">
    <source>
        <dbReference type="ARBA" id="ARBA00022679"/>
    </source>
</evidence>
<evidence type="ECO:0000256" key="2">
    <source>
        <dbReference type="ARBA" id="ARBA00022475"/>
    </source>
</evidence>
<dbReference type="GO" id="GO:0000030">
    <property type="term" value="F:mannosyltransferase activity"/>
    <property type="evidence" value="ECO:0007669"/>
    <property type="project" value="InterPro"/>
</dbReference>
<evidence type="ECO:0000256" key="7">
    <source>
        <dbReference type="ARBA" id="ARBA00023136"/>
    </source>
</evidence>
<dbReference type="GO" id="GO:0009103">
    <property type="term" value="P:lipopolysaccharide biosynthetic process"/>
    <property type="evidence" value="ECO:0007669"/>
    <property type="project" value="UniProtKB-ARBA"/>
</dbReference>
<dbReference type="AlphaFoldDB" id="A0A2W2BG41"/>
<feature type="transmembrane region" description="Helical" evidence="8">
    <location>
        <begin position="12"/>
        <end position="30"/>
    </location>
</feature>
<keyword evidence="4" id="KW-0808">Transferase</keyword>
<dbReference type="GO" id="GO:0010041">
    <property type="term" value="P:response to iron(III) ion"/>
    <property type="evidence" value="ECO:0007669"/>
    <property type="project" value="TreeGrafter"/>
</dbReference>
<feature type="transmembrane region" description="Helical" evidence="8">
    <location>
        <begin position="198"/>
        <end position="231"/>
    </location>
</feature>
<evidence type="ECO:0000313" key="10">
    <source>
        <dbReference type="EMBL" id="PZF72456.1"/>
    </source>
</evidence>
<evidence type="ECO:0000313" key="11">
    <source>
        <dbReference type="Proteomes" id="UP000248745"/>
    </source>
</evidence>
<dbReference type="GO" id="GO:0005886">
    <property type="term" value="C:plasma membrane"/>
    <property type="evidence" value="ECO:0007669"/>
    <property type="project" value="UniProtKB-SubCell"/>
</dbReference>
<dbReference type="GO" id="GO:0006493">
    <property type="term" value="P:protein O-linked glycosylation"/>
    <property type="evidence" value="ECO:0007669"/>
    <property type="project" value="InterPro"/>
</dbReference>
<feature type="domain" description="ArnT-like N-terminal" evidence="9">
    <location>
        <begin position="113"/>
        <end position="261"/>
    </location>
</feature>
<evidence type="ECO:0000256" key="3">
    <source>
        <dbReference type="ARBA" id="ARBA00022676"/>
    </source>
</evidence>
<name>A0A2W2BG41_9BACT</name>
<feature type="transmembrane region" description="Helical" evidence="8">
    <location>
        <begin position="243"/>
        <end position="266"/>
    </location>
</feature>
<keyword evidence="7 8" id="KW-0472">Membrane</keyword>
<organism evidence="10 11">
    <name type="scientific">Taibaiella soli</name>
    <dbReference type="NCBI Taxonomy" id="1649169"/>
    <lineage>
        <taxon>Bacteria</taxon>
        <taxon>Pseudomonadati</taxon>
        <taxon>Bacteroidota</taxon>
        <taxon>Chitinophagia</taxon>
        <taxon>Chitinophagales</taxon>
        <taxon>Chitinophagaceae</taxon>
        <taxon>Taibaiella</taxon>
    </lineage>
</organism>
<feature type="transmembrane region" description="Helical" evidence="8">
    <location>
        <begin position="411"/>
        <end position="433"/>
    </location>
</feature>
<feature type="transmembrane region" description="Helical" evidence="8">
    <location>
        <begin position="323"/>
        <end position="340"/>
    </location>
</feature>
<comment type="subcellular location">
    <subcellularLocation>
        <location evidence="1">Cell membrane</location>
        <topology evidence="1">Multi-pass membrane protein</topology>
    </subcellularLocation>
</comment>
<dbReference type="PANTHER" id="PTHR33908:SF3">
    <property type="entry name" value="UNDECAPRENYL PHOSPHATE-ALPHA-4-AMINO-4-DEOXY-L-ARABINOSE ARABINOSYL TRANSFERASE"/>
    <property type="match status" value="1"/>
</dbReference>
<feature type="transmembrane region" description="Helical" evidence="8">
    <location>
        <begin position="287"/>
        <end position="303"/>
    </location>
</feature>
<dbReference type="Proteomes" id="UP000248745">
    <property type="component" value="Unassembled WGS sequence"/>
</dbReference>
<evidence type="ECO:0000256" key="1">
    <source>
        <dbReference type="ARBA" id="ARBA00004651"/>
    </source>
</evidence>
<feature type="transmembrane region" description="Helical" evidence="8">
    <location>
        <begin position="383"/>
        <end position="404"/>
    </location>
</feature>
<sequence length="508" mass="58085">MTNASNTNISKYRYLWLLLLLSAFIGFFGIDKSPLDGDEVVTANIATGFGFVRNSIHDGFRIYPKTEQTVFSSAEYWQRNQTARTVKYTIDDCGHSLTYNVLMHYWINETGFSVAALRWPSAILVLLSTLLFYHFIIKTFQDRRVANLSTLFFVLHALVIQISHFARMYAFALVLLLLIMVLCKGLETSVKESRSWHGFWQALTIGLLAGLAVVTHYFTGLAMAGVFFFYAFQVNRQNLRRAIAIAINIFLPFAVVLFVYLFPLGAMKSIQSIMALNKAAEDPSQHFFGFEIASFSSVIWSFLCRITTSFGNSTASEWDTKSIANVCLMLFPLLIIGLNLKAAFRKYGKKDLVFLIWGMVTYIILAAVVILLTKNMVIMHARYWIFCLPFSLPLLAVCISAGWQERKSVRWIITAAALAVILLRMSYTLVMYVRDVQSTWNGDPRERMAHQFILEYKSGDTISYKDWWYSQQENWFLKDYPQFVQRVDTLQSAKIILLSGGKQHVVSQ</sequence>
<dbReference type="GO" id="GO:0016763">
    <property type="term" value="F:pentosyltransferase activity"/>
    <property type="evidence" value="ECO:0007669"/>
    <property type="project" value="TreeGrafter"/>
</dbReference>
<evidence type="ECO:0000256" key="8">
    <source>
        <dbReference type="SAM" id="Phobius"/>
    </source>
</evidence>
<keyword evidence="5 8" id="KW-0812">Transmembrane</keyword>
<feature type="transmembrane region" description="Helical" evidence="8">
    <location>
        <begin position="112"/>
        <end position="133"/>
    </location>
</feature>
<proteinExistence type="predicted"/>
<dbReference type="Pfam" id="PF02366">
    <property type="entry name" value="PMT"/>
    <property type="match status" value="1"/>
</dbReference>
<gene>
    <name evidence="10" type="ORF">DN068_13990</name>
</gene>
<keyword evidence="3" id="KW-0328">Glycosyltransferase</keyword>
<evidence type="ECO:0000259" key="9">
    <source>
        <dbReference type="Pfam" id="PF02366"/>
    </source>
</evidence>